<evidence type="ECO:0000256" key="2">
    <source>
        <dbReference type="SAM" id="MobiDB-lite"/>
    </source>
</evidence>
<dbReference type="PANTHER" id="PTHR45527">
    <property type="entry name" value="NONRIBOSOMAL PEPTIDE SYNTHETASE"/>
    <property type="match status" value="1"/>
</dbReference>
<gene>
    <name evidence="4" type="ORF">Pen02_80750</name>
</gene>
<comment type="caution">
    <text evidence="4">The sequence shown here is derived from an EMBL/GenBank/DDBJ whole genome shotgun (WGS) entry which is preliminary data.</text>
</comment>
<comment type="cofactor">
    <cofactor evidence="1">
        <name>pantetheine 4'-phosphate</name>
        <dbReference type="ChEBI" id="CHEBI:47942"/>
    </cofactor>
</comment>
<proteinExistence type="predicted"/>
<dbReference type="NCBIfam" id="TIGR01733">
    <property type="entry name" value="AA-adenyl-dom"/>
    <property type="match status" value="1"/>
</dbReference>
<evidence type="ECO:0000313" key="5">
    <source>
        <dbReference type="Proteomes" id="UP000646749"/>
    </source>
</evidence>
<evidence type="ECO:0000259" key="3">
    <source>
        <dbReference type="PROSITE" id="PS50075"/>
    </source>
</evidence>
<dbReference type="Pfam" id="PF00501">
    <property type="entry name" value="AMP-binding"/>
    <property type="match status" value="1"/>
</dbReference>
<reference evidence="4 5" key="1">
    <citation type="submission" date="2021-01" db="EMBL/GenBank/DDBJ databases">
        <title>Whole genome shotgun sequence of Plantactinospora endophytica NBRC 110450.</title>
        <authorList>
            <person name="Komaki H."/>
            <person name="Tamura T."/>
        </authorList>
    </citation>
    <scope>NUCLEOTIDE SEQUENCE [LARGE SCALE GENOMIC DNA]</scope>
    <source>
        <strain evidence="4 5">NBRC 110450</strain>
    </source>
</reference>
<dbReference type="Gene3D" id="1.10.1200.10">
    <property type="entry name" value="ACP-like"/>
    <property type="match status" value="1"/>
</dbReference>
<dbReference type="Gene3D" id="3.30.559.30">
    <property type="entry name" value="Nonribosomal peptide synthetase, condensation domain"/>
    <property type="match status" value="2"/>
</dbReference>
<dbReference type="InterPro" id="IPR009081">
    <property type="entry name" value="PP-bd_ACP"/>
</dbReference>
<dbReference type="SUPFAM" id="SSF56801">
    <property type="entry name" value="Acetyl-CoA synthetase-like"/>
    <property type="match status" value="1"/>
</dbReference>
<dbReference type="EMBL" id="BONW01000051">
    <property type="protein sequence ID" value="GIG93139.1"/>
    <property type="molecule type" value="Genomic_DNA"/>
</dbReference>
<dbReference type="PANTHER" id="PTHR45527:SF1">
    <property type="entry name" value="FATTY ACID SYNTHASE"/>
    <property type="match status" value="1"/>
</dbReference>
<dbReference type="InterPro" id="IPR010071">
    <property type="entry name" value="AA_adenyl_dom"/>
</dbReference>
<dbReference type="InterPro" id="IPR025110">
    <property type="entry name" value="AMP-bd_C"/>
</dbReference>
<keyword evidence="5" id="KW-1185">Reference proteome</keyword>
<feature type="region of interest" description="Disordered" evidence="2">
    <location>
        <begin position="576"/>
        <end position="596"/>
    </location>
</feature>
<dbReference type="Pfam" id="PF00550">
    <property type="entry name" value="PP-binding"/>
    <property type="match status" value="1"/>
</dbReference>
<dbReference type="RefSeq" id="WP_203871433.1">
    <property type="nucleotide sequence ID" value="NZ_BONW01000051.1"/>
</dbReference>
<feature type="region of interest" description="Disordered" evidence="2">
    <location>
        <begin position="944"/>
        <end position="965"/>
    </location>
</feature>
<dbReference type="SUPFAM" id="SSF52777">
    <property type="entry name" value="CoA-dependent acyltransferases"/>
    <property type="match status" value="4"/>
</dbReference>
<dbReference type="Pfam" id="PF13193">
    <property type="entry name" value="AMP-binding_C"/>
    <property type="match status" value="1"/>
</dbReference>
<dbReference type="InterPro" id="IPR023213">
    <property type="entry name" value="CAT-like_dom_sf"/>
</dbReference>
<dbReference type="Proteomes" id="UP000646749">
    <property type="component" value="Unassembled WGS sequence"/>
</dbReference>
<evidence type="ECO:0000256" key="1">
    <source>
        <dbReference type="ARBA" id="ARBA00001957"/>
    </source>
</evidence>
<dbReference type="PROSITE" id="PS50075">
    <property type="entry name" value="CARRIER"/>
    <property type="match status" value="1"/>
</dbReference>
<dbReference type="Pfam" id="PF00668">
    <property type="entry name" value="Condensation"/>
    <property type="match status" value="2"/>
</dbReference>
<dbReference type="Gene3D" id="3.40.50.980">
    <property type="match status" value="2"/>
</dbReference>
<protein>
    <recommendedName>
        <fullName evidence="3">Carrier domain-containing protein</fullName>
    </recommendedName>
</protein>
<feature type="domain" description="Carrier" evidence="3">
    <location>
        <begin position="964"/>
        <end position="1038"/>
    </location>
</feature>
<dbReference type="Gene3D" id="2.30.38.10">
    <property type="entry name" value="Luciferase, Domain 3"/>
    <property type="match status" value="1"/>
</dbReference>
<dbReference type="SUPFAM" id="SSF47336">
    <property type="entry name" value="ACP-like"/>
    <property type="match status" value="1"/>
</dbReference>
<dbReference type="InterPro" id="IPR001242">
    <property type="entry name" value="Condensation_dom"/>
</dbReference>
<organism evidence="4 5">
    <name type="scientific">Plantactinospora endophytica</name>
    <dbReference type="NCBI Taxonomy" id="673535"/>
    <lineage>
        <taxon>Bacteria</taxon>
        <taxon>Bacillati</taxon>
        <taxon>Actinomycetota</taxon>
        <taxon>Actinomycetes</taxon>
        <taxon>Micromonosporales</taxon>
        <taxon>Micromonosporaceae</taxon>
        <taxon>Plantactinospora</taxon>
    </lineage>
</organism>
<dbReference type="InterPro" id="IPR036736">
    <property type="entry name" value="ACP-like_sf"/>
</dbReference>
<dbReference type="Gene3D" id="3.30.559.10">
    <property type="entry name" value="Chloramphenicol acetyltransferase-like domain"/>
    <property type="match status" value="2"/>
</dbReference>
<dbReference type="CDD" id="cd05930">
    <property type="entry name" value="A_NRPS"/>
    <property type="match status" value="1"/>
</dbReference>
<name>A0ABQ4EEQ3_9ACTN</name>
<dbReference type="CDD" id="cd19531">
    <property type="entry name" value="LCL_NRPS-like"/>
    <property type="match status" value="1"/>
</dbReference>
<sequence>MKRVVRAGFAQERMWLHNRLGGTTAYHESVAVELRGRLDVSVLRQALQDITGRHDVLRSGFEEHDGVVTQVTRPYVPARCVVVDLADEPDPAAALENLLEVEPAREFVLRQPPLLRCTVARLAADRQVLLFVQHHLICDEHSWGLLLAEVFGGYADRLDGIGPAPAGGQYAEHAERERDRLQGGRSLAYWRDALASGPVTHPLPQRRAATGDHRPAREVRLPIPAGVRDAVLRFARERRLTLFTVYFAALAYVLHRHSGAERLAIGTPVTTRTEPDTFSVLGPFINTCLLPVDLRGEPTVAEFLRRCRNAVVGMLEHRSLPFETLLNELRARPGTAAGDEPVQVMFNLREFDERRVIPWARRLERAGLDVALVPTRGVAAKLPLSVFVRADDGRPELVAEYDGARLAEATVRTLLVQQLAAVGEMIRASDGRLSDVDLLVGEPTGWEQGPLRPTADGETVVGLISARVAERPDAPAVTDASRTLTYARLDDVASRLARRLREAGVGPDVVVAVAGSRSSRVLAALLGVLKAGGAYLPLDPAYPAARLAHMLRDSGARILLAEPGIAVPHVDGVRTMPLADDGDASEGAAADKPVPGPAPSDLAYVMYTSGTTGVPNGVMVEHRALANHAHAAVDAFGLGPTDRVLQFAPLSFDVSVEEIFPTWCAGGCVHVQPERLLTHHTLARLIADAGVTVANLPTAYWTQWAEQRRRAPDALPATLRLVVVGGSAVPAWAALRPEDTHTVLLNGYGVTEATITSTTGPVDADPGGDGATAPIGRPVLNTVVRVLDERGRRIPAGVPGELYVGGAGLARGYIGRPDLTARRFVPDPFGAPGARLYRTGDRVRRLPDGRLEFLGRVDEQLAVGGHRVEPVEIEATLGQHPRLAASAVGLRDGRLVAWVVPAPDVPAPDPTALRNWAAARLPAHLVPRVWEPVAALPLSPSGKVDRDRLPRPGEVPPVPARFPAISDPTQRTLAEVWQQVLNRPSVGPDENFFALGGDSFASLRIAARAAEYGLAVDPRDVLRLPTVAELSTTVTIQDTTVAEPEAVDVTDGDGLVPLTPIQRWYFALANPTPQHWDQVTIVPLRRSLDVALLERAADIVVNRHESLRLRYAPAAGGWRQWLGPSNGGGALVHRTDLSTMDSADRVDALEREAERLQRARVLADGPLLILLYGSTPSAEPDLLLVSVHHLAMDALSAHFLRDDLLDAYRQVATGDRPSSASPTLPYPAWARHLARYATSPAVRAAVPYWMAATAPGAVTVDVDHSTGPAEEGSVAFAFAHLDAASTTTLGTRFSGRLAEVALGALLWTVGDRAGRGDVVVDVLDHGRRPADPSLDVSRTLGWFTAIFPLRVPVPPGADVADTVAETGERWRDVPHHGLSYGLLRYPPAGAPSVPASPAGLSFNYVGVVDRAPVASGTPAGRPLRVRSPRALRSWPVSVFASLVDGALTLQFGYSRNLHRGVTIEALAAGCRDALRRLAAGEGAGRGRGPTKDQR</sequence>
<dbReference type="Gene3D" id="3.30.300.30">
    <property type="match status" value="1"/>
</dbReference>
<dbReference type="InterPro" id="IPR000873">
    <property type="entry name" value="AMP-dep_synth/lig_dom"/>
</dbReference>
<evidence type="ECO:0000313" key="4">
    <source>
        <dbReference type="EMBL" id="GIG93139.1"/>
    </source>
</evidence>
<accession>A0ABQ4EEQ3</accession>
<dbReference type="InterPro" id="IPR045851">
    <property type="entry name" value="AMP-bd_C_sf"/>
</dbReference>